<sequence>MRPVAGLVAMVALSGCLAPEAGDGNAVSRFLAKPATAGAAPQQDAQSTVISDLQARQSVLPQGSAYARVAQAVLAANSRSAEAELRAARLRAEAASKNWLPKIGPNISLSSLSEVVATIFVEQVLFDHGRLKAERRFAKADVEVAAVGLAEDSNARVETALDLYLDVQEGRARATLQQASLKDMRHFEWIMQERVKGGVSDPSDLSVLRQKLGEIASDLRSAEDQSRTAMAELNAMSAAPLDAVQGGGTVAVATTGARPLSMLRAEAERDRAVAQAQVDRAGLLPGLTASGTTGTQSSGPNVTLGGGELLGLGTGANLKAIAMERDAADRRVAQAEEDSNRVLRRLEARIEGLRRQSEEAARLSQQAKTNLDLFQRQYDAGQRQVMDVVGVYETYAQRRSLAIDHQYELSRARIELARHLGVLADGGDV</sequence>
<proteinExistence type="inferred from homology"/>
<name>A0A348WH07_9RHOB</name>
<keyword evidence="8" id="KW-0175">Coiled coil</keyword>
<evidence type="ECO:0000256" key="2">
    <source>
        <dbReference type="ARBA" id="ARBA00007613"/>
    </source>
</evidence>
<feature type="coiled-coil region" evidence="8">
    <location>
        <begin position="318"/>
        <end position="370"/>
    </location>
</feature>
<dbReference type="GO" id="GO:0015288">
    <property type="term" value="F:porin activity"/>
    <property type="evidence" value="ECO:0007669"/>
    <property type="project" value="TreeGrafter"/>
</dbReference>
<organism evidence="9 10">
    <name type="scientific">Roseovarius nubinhibens</name>
    <dbReference type="NCBI Taxonomy" id="314263"/>
    <lineage>
        <taxon>Bacteria</taxon>
        <taxon>Pseudomonadati</taxon>
        <taxon>Pseudomonadota</taxon>
        <taxon>Alphaproteobacteria</taxon>
        <taxon>Rhodobacterales</taxon>
        <taxon>Roseobacteraceae</taxon>
        <taxon>Roseovarius</taxon>
    </lineage>
</organism>
<accession>A0A348WH07</accession>
<dbReference type="InterPro" id="IPR003423">
    <property type="entry name" value="OMP_efflux"/>
</dbReference>
<evidence type="ECO:0000256" key="1">
    <source>
        <dbReference type="ARBA" id="ARBA00004442"/>
    </source>
</evidence>
<evidence type="ECO:0000313" key="9">
    <source>
        <dbReference type="EMBL" id="HAR53819.1"/>
    </source>
</evidence>
<evidence type="ECO:0000256" key="4">
    <source>
        <dbReference type="ARBA" id="ARBA00022452"/>
    </source>
</evidence>
<dbReference type="Proteomes" id="UP000264719">
    <property type="component" value="Unassembled WGS sequence"/>
</dbReference>
<gene>
    <name evidence="9" type="ORF">DCS45_18360</name>
</gene>
<keyword evidence="5" id="KW-0812">Transmembrane</keyword>
<reference evidence="9 10" key="1">
    <citation type="journal article" date="2018" name="Nat. Biotechnol.">
        <title>A standardized bacterial taxonomy based on genome phylogeny substantially revises the tree of life.</title>
        <authorList>
            <person name="Parks D.H."/>
            <person name="Chuvochina M."/>
            <person name="Waite D.W."/>
            <person name="Rinke C."/>
            <person name="Skarshewski A."/>
            <person name="Chaumeil P.A."/>
            <person name="Hugenholtz P."/>
        </authorList>
    </citation>
    <scope>NUCLEOTIDE SEQUENCE [LARGE SCALE GENOMIC DNA]</scope>
    <source>
        <strain evidence="9">UBA9169</strain>
    </source>
</reference>
<dbReference type="Gene3D" id="1.20.1600.10">
    <property type="entry name" value="Outer membrane efflux proteins (OEP)"/>
    <property type="match status" value="1"/>
</dbReference>
<dbReference type="Pfam" id="PF02321">
    <property type="entry name" value="OEP"/>
    <property type="match status" value="1"/>
</dbReference>
<comment type="caution">
    <text evidence="9">The sequence shown here is derived from an EMBL/GenBank/DDBJ whole genome shotgun (WGS) entry which is preliminary data.</text>
</comment>
<dbReference type="GO" id="GO:1990281">
    <property type="term" value="C:efflux pump complex"/>
    <property type="evidence" value="ECO:0007669"/>
    <property type="project" value="TreeGrafter"/>
</dbReference>
<evidence type="ECO:0000256" key="3">
    <source>
        <dbReference type="ARBA" id="ARBA00022448"/>
    </source>
</evidence>
<comment type="subcellular location">
    <subcellularLocation>
        <location evidence="1">Cell outer membrane</location>
    </subcellularLocation>
</comment>
<dbReference type="EMBL" id="DMVW01000176">
    <property type="protein sequence ID" value="HAR53819.1"/>
    <property type="molecule type" value="Genomic_DNA"/>
</dbReference>
<evidence type="ECO:0000256" key="6">
    <source>
        <dbReference type="ARBA" id="ARBA00023136"/>
    </source>
</evidence>
<dbReference type="AlphaFoldDB" id="A0A348WH07"/>
<evidence type="ECO:0000256" key="5">
    <source>
        <dbReference type="ARBA" id="ARBA00022692"/>
    </source>
</evidence>
<keyword evidence="7" id="KW-0998">Cell outer membrane</keyword>
<dbReference type="InterPro" id="IPR051906">
    <property type="entry name" value="TolC-like"/>
</dbReference>
<comment type="similarity">
    <text evidence="2">Belongs to the outer membrane factor (OMF) (TC 1.B.17) family.</text>
</comment>
<keyword evidence="3" id="KW-0813">Transport</keyword>
<keyword evidence="4" id="KW-1134">Transmembrane beta strand</keyword>
<keyword evidence="6" id="KW-0472">Membrane</keyword>
<evidence type="ECO:0000256" key="8">
    <source>
        <dbReference type="SAM" id="Coils"/>
    </source>
</evidence>
<dbReference type="PANTHER" id="PTHR30026:SF20">
    <property type="entry name" value="OUTER MEMBRANE PROTEIN TOLC"/>
    <property type="match status" value="1"/>
</dbReference>
<dbReference type="GO" id="GO:0009279">
    <property type="term" value="C:cell outer membrane"/>
    <property type="evidence" value="ECO:0007669"/>
    <property type="project" value="UniProtKB-SubCell"/>
</dbReference>
<dbReference type="SUPFAM" id="SSF56954">
    <property type="entry name" value="Outer membrane efflux proteins (OEP)"/>
    <property type="match status" value="1"/>
</dbReference>
<dbReference type="PANTHER" id="PTHR30026">
    <property type="entry name" value="OUTER MEMBRANE PROTEIN TOLC"/>
    <property type="match status" value="1"/>
</dbReference>
<dbReference type="GO" id="GO:0015562">
    <property type="term" value="F:efflux transmembrane transporter activity"/>
    <property type="evidence" value="ECO:0007669"/>
    <property type="project" value="InterPro"/>
</dbReference>
<evidence type="ECO:0000313" key="10">
    <source>
        <dbReference type="Proteomes" id="UP000264719"/>
    </source>
</evidence>
<dbReference type="PROSITE" id="PS51257">
    <property type="entry name" value="PROKAR_LIPOPROTEIN"/>
    <property type="match status" value="1"/>
</dbReference>
<protein>
    <submittedName>
        <fullName evidence="9">Transporter</fullName>
    </submittedName>
</protein>
<evidence type="ECO:0000256" key="7">
    <source>
        <dbReference type="ARBA" id="ARBA00023237"/>
    </source>
</evidence>